<feature type="domain" description="FecR protein" evidence="2">
    <location>
        <begin position="3"/>
        <end position="77"/>
    </location>
</feature>
<feature type="compositionally biased region" description="Polar residues" evidence="1">
    <location>
        <begin position="229"/>
        <end position="241"/>
    </location>
</feature>
<reference evidence="3 4" key="1">
    <citation type="journal article" date="2021" name="Mar. Drugs">
        <title>Genome Reduction and Secondary Metabolism of the Marine Sponge-Associated Cyanobacterium Leptothoe.</title>
        <authorList>
            <person name="Konstantinou D."/>
            <person name="Popin R.V."/>
            <person name="Fewer D.P."/>
            <person name="Sivonen K."/>
            <person name="Gkelis S."/>
        </authorList>
    </citation>
    <scope>NUCLEOTIDE SEQUENCE [LARGE SCALE GENOMIC DNA]</scope>
    <source>
        <strain evidence="3 4">TAU-MAC 1615</strain>
    </source>
</reference>
<name>A0ABS5Y6K3_9CYAN</name>
<evidence type="ECO:0000313" key="3">
    <source>
        <dbReference type="EMBL" id="MBT9312595.1"/>
    </source>
</evidence>
<feature type="region of interest" description="Disordered" evidence="1">
    <location>
        <begin position="261"/>
        <end position="379"/>
    </location>
</feature>
<comment type="caution">
    <text evidence="3">The sequence shown here is derived from an EMBL/GenBank/DDBJ whole genome shotgun (WGS) entry which is preliminary data.</text>
</comment>
<dbReference type="Pfam" id="PF04773">
    <property type="entry name" value="FecR"/>
    <property type="match status" value="1"/>
</dbReference>
<feature type="region of interest" description="Disordered" evidence="1">
    <location>
        <begin position="171"/>
        <end position="207"/>
    </location>
</feature>
<gene>
    <name evidence="3" type="ORF">IXB28_10295</name>
</gene>
<dbReference type="InterPro" id="IPR006860">
    <property type="entry name" value="FecR"/>
</dbReference>
<feature type="compositionally biased region" description="Low complexity" evidence="1">
    <location>
        <begin position="180"/>
        <end position="195"/>
    </location>
</feature>
<evidence type="ECO:0000256" key="1">
    <source>
        <dbReference type="SAM" id="MobiDB-lite"/>
    </source>
</evidence>
<feature type="region of interest" description="Disordered" evidence="1">
    <location>
        <begin position="228"/>
        <end position="249"/>
    </location>
</feature>
<keyword evidence="4" id="KW-1185">Reference proteome</keyword>
<dbReference type="Proteomes" id="UP001196661">
    <property type="component" value="Unassembled WGS sequence"/>
</dbReference>
<sequence>MGDALRTSASSRAELRFNDGSLARIGSHATFRFTPNTRNFQLSNGTVLMLVPPGHGRSTIQTPNAVTGIQGSALFVRFIPETNTTIIGALTDNPGGPMMAYNQDGSQQQPLSSGQLVVVNNNSVRPPVEFDLRTFYETSGLAEGLNLNNPNGSIESDDLDAVRQEIKDAIEKQAPLSDRATSSATFSVPASSSGSNDFSEEQTDSFANSETAFKNSPAATFLGEVPAPTQLSETTSPNDGGTNVPLPSIDEIPQTADIESSISSDLGLPNNGAAASTSPPLNGTPPGLGGNVPPGQGGTPPGLGGNVPPGQGGTPPGQGGTPPGLGGNVPPGQGGTPPGLGGNVPPGQGGTPPGLGGNVPPGQGGTPPGQGGTPPGQIN</sequence>
<feature type="compositionally biased region" description="Gly residues" evidence="1">
    <location>
        <begin position="286"/>
        <end position="379"/>
    </location>
</feature>
<evidence type="ECO:0000259" key="2">
    <source>
        <dbReference type="Pfam" id="PF04773"/>
    </source>
</evidence>
<dbReference type="EMBL" id="JADOER010000009">
    <property type="protein sequence ID" value="MBT9312595.1"/>
    <property type="molecule type" value="Genomic_DNA"/>
</dbReference>
<evidence type="ECO:0000313" key="4">
    <source>
        <dbReference type="Proteomes" id="UP001196661"/>
    </source>
</evidence>
<protein>
    <submittedName>
        <fullName evidence="3">FecR domain-containing protein</fullName>
    </submittedName>
</protein>
<proteinExistence type="predicted"/>
<accession>A0ABS5Y6K3</accession>
<organism evidence="3 4">
    <name type="scientific">Leptothoe kymatousa TAU-MAC 1615</name>
    <dbReference type="NCBI Taxonomy" id="2364775"/>
    <lineage>
        <taxon>Bacteria</taxon>
        <taxon>Bacillati</taxon>
        <taxon>Cyanobacteriota</taxon>
        <taxon>Cyanophyceae</taxon>
        <taxon>Nodosilineales</taxon>
        <taxon>Cymatolegaceae</taxon>
        <taxon>Leptothoe</taxon>
        <taxon>Leptothoe kymatousa</taxon>
    </lineage>
</organism>